<keyword evidence="1" id="KW-1133">Transmembrane helix</keyword>
<evidence type="ECO:0000259" key="3">
    <source>
        <dbReference type="Pfam" id="PF17936"/>
    </source>
</evidence>
<dbReference type="GO" id="GO:0005975">
    <property type="term" value="P:carbohydrate metabolic process"/>
    <property type="evidence" value="ECO:0007669"/>
    <property type="project" value="UniProtKB-ARBA"/>
</dbReference>
<evidence type="ECO:0000313" key="5">
    <source>
        <dbReference type="Proteomes" id="UP000291483"/>
    </source>
</evidence>
<feature type="transmembrane region" description="Helical" evidence="1">
    <location>
        <begin position="348"/>
        <end position="366"/>
    </location>
</feature>
<keyword evidence="1" id="KW-0812">Transmembrane</keyword>
<keyword evidence="1" id="KW-0472">Membrane</keyword>
<keyword evidence="5" id="KW-1185">Reference proteome</keyword>
<dbReference type="EMBL" id="SHLC01000001">
    <property type="protein sequence ID" value="RZU65914.1"/>
    <property type="molecule type" value="Genomic_DNA"/>
</dbReference>
<feature type="chain" id="PRO_5020505835" description="Bacterial Ig domain-containing protein" evidence="2">
    <location>
        <begin position="25"/>
        <end position="375"/>
    </location>
</feature>
<reference evidence="4 5" key="1">
    <citation type="submission" date="2019-02" db="EMBL/GenBank/DDBJ databases">
        <title>Sequencing the genomes of 1000 actinobacteria strains.</title>
        <authorList>
            <person name="Klenk H.-P."/>
        </authorList>
    </citation>
    <scope>NUCLEOTIDE SEQUENCE [LARGE SCALE GENOMIC DNA]</scope>
    <source>
        <strain evidence="4 5">DSM 18319</strain>
    </source>
</reference>
<organism evidence="4 5">
    <name type="scientific">Microterricola gilva</name>
    <dbReference type="NCBI Taxonomy" id="393267"/>
    <lineage>
        <taxon>Bacteria</taxon>
        <taxon>Bacillati</taxon>
        <taxon>Actinomycetota</taxon>
        <taxon>Actinomycetes</taxon>
        <taxon>Micrococcales</taxon>
        <taxon>Microbacteriaceae</taxon>
        <taxon>Microterricola</taxon>
    </lineage>
</organism>
<feature type="domain" description="Bacterial Ig" evidence="3">
    <location>
        <begin position="259"/>
        <end position="302"/>
    </location>
</feature>
<accession>A0A4Q8AMV5</accession>
<comment type="caution">
    <text evidence="4">The sequence shown here is derived from an EMBL/GenBank/DDBJ whole genome shotgun (WGS) entry which is preliminary data.</text>
</comment>
<dbReference type="InterPro" id="IPR041498">
    <property type="entry name" value="Big_6"/>
</dbReference>
<feature type="signal peptide" evidence="2">
    <location>
        <begin position="1"/>
        <end position="24"/>
    </location>
</feature>
<keyword evidence="2" id="KW-0732">Signal</keyword>
<evidence type="ECO:0000256" key="1">
    <source>
        <dbReference type="SAM" id="Phobius"/>
    </source>
</evidence>
<evidence type="ECO:0000256" key="2">
    <source>
        <dbReference type="SAM" id="SignalP"/>
    </source>
</evidence>
<name>A0A4Q8AMV5_9MICO</name>
<dbReference type="Pfam" id="PF17936">
    <property type="entry name" value="Big_6"/>
    <property type="match status" value="2"/>
</dbReference>
<dbReference type="Proteomes" id="UP000291483">
    <property type="component" value="Unassembled WGS sequence"/>
</dbReference>
<proteinExistence type="predicted"/>
<protein>
    <recommendedName>
        <fullName evidence="3">Bacterial Ig domain-containing protein</fullName>
    </recommendedName>
</protein>
<dbReference type="Gene3D" id="2.60.40.10">
    <property type="entry name" value="Immunoglobulins"/>
    <property type="match status" value="2"/>
</dbReference>
<sequence>MITSALAAGAIAFAGLLAAPAAHATPNPSPTTSVSAAVRAAALTLPTATGSAAPGMVAGWINIYDPTPANQVRGYLTVTAPPGTTFDRVSVNMSSITIDYSDDRRTATVSISSYGGGAGTIQIKLLIPGSAKPLDEFPGGTVSITSEAAGGSLLASGAFSATASWPRAFSTPENSELNQSSAFTGVGKPGAAVLIKNEHGDVIATTTVQADGTWSASLAHPFPDGTFTATAVVENVTLPAKHFTMKNTFQILTPVAGSVLEPNQVFTGVGEPGSTVAITDGKGNVVAEATVSPDGTWSATQTGTLPSGPSELFLTSTSVGGVSETTPQGTFVTTDETPVDTPVLDTTIAGGIAMAALAAAGTLLLSRRRSAALRG</sequence>
<dbReference type="InterPro" id="IPR013783">
    <property type="entry name" value="Ig-like_fold"/>
</dbReference>
<evidence type="ECO:0000313" key="4">
    <source>
        <dbReference type="EMBL" id="RZU65914.1"/>
    </source>
</evidence>
<dbReference type="AlphaFoldDB" id="A0A4Q8AMV5"/>
<gene>
    <name evidence="4" type="ORF">EV379_2253</name>
</gene>
<feature type="domain" description="Bacterial Ig" evidence="3">
    <location>
        <begin position="171"/>
        <end position="229"/>
    </location>
</feature>